<evidence type="ECO:0000313" key="3">
    <source>
        <dbReference type="EMBL" id="KAK0516117.1"/>
    </source>
</evidence>
<evidence type="ECO:0000259" key="2">
    <source>
        <dbReference type="Pfam" id="PF24883"/>
    </source>
</evidence>
<accession>A0AA39V4U9</accession>
<keyword evidence="4" id="KW-1185">Reference proteome</keyword>
<dbReference type="PANTHER" id="PTHR10039">
    <property type="entry name" value="AMELOGENIN"/>
    <property type="match status" value="1"/>
</dbReference>
<organism evidence="3 4">
    <name type="scientific">Cladonia borealis</name>
    <dbReference type="NCBI Taxonomy" id="184061"/>
    <lineage>
        <taxon>Eukaryota</taxon>
        <taxon>Fungi</taxon>
        <taxon>Dikarya</taxon>
        <taxon>Ascomycota</taxon>
        <taxon>Pezizomycotina</taxon>
        <taxon>Lecanoromycetes</taxon>
        <taxon>OSLEUM clade</taxon>
        <taxon>Lecanoromycetidae</taxon>
        <taxon>Lecanorales</taxon>
        <taxon>Lecanorineae</taxon>
        <taxon>Cladoniaceae</taxon>
        <taxon>Cladonia</taxon>
    </lineage>
</organism>
<protein>
    <recommendedName>
        <fullName evidence="2">Nephrocystin 3-like N-terminal domain-containing protein</fullName>
    </recommendedName>
</protein>
<evidence type="ECO:0000256" key="1">
    <source>
        <dbReference type="ARBA" id="ARBA00022737"/>
    </source>
</evidence>
<reference evidence="3" key="1">
    <citation type="submission" date="2023-03" db="EMBL/GenBank/DDBJ databases">
        <title>Complete genome of Cladonia borealis.</title>
        <authorList>
            <person name="Park H."/>
        </authorList>
    </citation>
    <scope>NUCLEOTIDE SEQUENCE</scope>
    <source>
        <strain evidence="3">ANT050790</strain>
    </source>
</reference>
<comment type="caution">
    <text evidence="3">The sequence shown here is derived from an EMBL/GenBank/DDBJ whole genome shotgun (WGS) entry which is preliminary data.</text>
</comment>
<sequence>MDPLSLTIAASQLLGAVNTVIVIVTRYNEEMNKTPRDLERLDEELKGLRGVLEALDSLIIEAKTSKADGDPKLQALIPLYEPLTLYLDDVKTLQTRLASPAWYSTSRRKRSIVAALGWPLKEDEATRELEKMRSFREKLKDAIQVDTIHIAAANQMILNDNQRILTQLIRSWRAKTSTDHRRDLHRWLAAPDPSSNYHAALKKRNQATGGWLTQSKPFNTWLDAPKSFLWLYGIAGSGKTILAATAVECAINTLTNQHRHGSSLFLLRL</sequence>
<gene>
    <name evidence="3" type="ORF">JMJ35_002151</name>
</gene>
<proteinExistence type="predicted"/>
<feature type="domain" description="Nephrocystin 3-like N-terminal" evidence="2">
    <location>
        <begin position="208"/>
        <end position="250"/>
    </location>
</feature>
<dbReference type="PANTHER" id="PTHR10039:SF16">
    <property type="entry name" value="GPI INOSITOL-DEACYLASE"/>
    <property type="match status" value="1"/>
</dbReference>
<dbReference type="EMBL" id="JAFEKC020000003">
    <property type="protein sequence ID" value="KAK0516117.1"/>
    <property type="molecule type" value="Genomic_DNA"/>
</dbReference>
<dbReference type="AlphaFoldDB" id="A0AA39V4U9"/>
<keyword evidence="1" id="KW-0677">Repeat</keyword>
<name>A0AA39V4U9_9LECA</name>
<dbReference type="Pfam" id="PF24883">
    <property type="entry name" value="NPHP3_N"/>
    <property type="match status" value="1"/>
</dbReference>
<dbReference type="Proteomes" id="UP001166286">
    <property type="component" value="Unassembled WGS sequence"/>
</dbReference>
<evidence type="ECO:0000313" key="4">
    <source>
        <dbReference type="Proteomes" id="UP001166286"/>
    </source>
</evidence>
<dbReference type="InterPro" id="IPR056884">
    <property type="entry name" value="NPHP3-like_N"/>
</dbReference>